<evidence type="ECO:0000313" key="2">
    <source>
        <dbReference type="EMBL" id="CAI6354396.1"/>
    </source>
</evidence>
<protein>
    <submittedName>
        <fullName evidence="2">Uncharacterized protein</fullName>
    </submittedName>
</protein>
<name>A0AAV0WF53_9HEMI</name>
<organism evidence="2 3">
    <name type="scientific">Macrosiphum euphorbiae</name>
    <name type="common">potato aphid</name>
    <dbReference type="NCBI Taxonomy" id="13131"/>
    <lineage>
        <taxon>Eukaryota</taxon>
        <taxon>Metazoa</taxon>
        <taxon>Ecdysozoa</taxon>
        <taxon>Arthropoda</taxon>
        <taxon>Hexapoda</taxon>
        <taxon>Insecta</taxon>
        <taxon>Pterygota</taxon>
        <taxon>Neoptera</taxon>
        <taxon>Paraneoptera</taxon>
        <taxon>Hemiptera</taxon>
        <taxon>Sternorrhyncha</taxon>
        <taxon>Aphidomorpha</taxon>
        <taxon>Aphidoidea</taxon>
        <taxon>Aphididae</taxon>
        <taxon>Macrosiphini</taxon>
        <taxon>Macrosiphum</taxon>
    </lineage>
</organism>
<gene>
    <name evidence="2" type="ORF">MEUPH1_LOCUS10407</name>
</gene>
<feature type="region of interest" description="Disordered" evidence="1">
    <location>
        <begin position="69"/>
        <end position="115"/>
    </location>
</feature>
<proteinExistence type="predicted"/>
<dbReference type="Proteomes" id="UP001160148">
    <property type="component" value="Unassembled WGS sequence"/>
</dbReference>
<comment type="caution">
    <text evidence="2">The sequence shown here is derived from an EMBL/GenBank/DDBJ whole genome shotgun (WGS) entry which is preliminary data.</text>
</comment>
<dbReference type="AlphaFoldDB" id="A0AAV0WF53"/>
<reference evidence="2 3" key="1">
    <citation type="submission" date="2023-01" db="EMBL/GenBank/DDBJ databases">
        <authorList>
            <person name="Whitehead M."/>
        </authorList>
    </citation>
    <scope>NUCLEOTIDE SEQUENCE [LARGE SCALE GENOMIC DNA]</scope>
</reference>
<accession>A0AAV0WF53</accession>
<keyword evidence="3" id="KW-1185">Reference proteome</keyword>
<sequence>MGLLVGTDSSIYTRKIRHKHIITLSFLLQASTNLQRRLKTRRNLKRFNQRTTTGTIPCGTLSEHRHKLIVRSNDDADSGPRRSSAPTSERRQVRSRVQLSQSIATNRSYGPAAIP</sequence>
<evidence type="ECO:0000313" key="3">
    <source>
        <dbReference type="Proteomes" id="UP001160148"/>
    </source>
</evidence>
<evidence type="ECO:0000256" key="1">
    <source>
        <dbReference type="SAM" id="MobiDB-lite"/>
    </source>
</evidence>
<dbReference type="EMBL" id="CARXXK010000002">
    <property type="protein sequence ID" value="CAI6354396.1"/>
    <property type="molecule type" value="Genomic_DNA"/>
</dbReference>